<dbReference type="InterPro" id="IPR015424">
    <property type="entry name" value="PyrdxlP-dep_Trfase"/>
</dbReference>
<accession>F8LBX9</accession>
<dbReference type="Pfam" id="PF00464">
    <property type="entry name" value="SHMT"/>
    <property type="match status" value="2"/>
</dbReference>
<evidence type="ECO:0000256" key="6">
    <source>
        <dbReference type="ARBA" id="ARBA00022679"/>
    </source>
</evidence>
<evidence type="ECO:0000256" key="5">
    <source>
        <dbReference type="ARBA" id="ARBA00022605"/>
    </source>
</evidence>
<dbReference type="NCBIfam" id="NF000586">
    <property type="entry name" value="PRK00011.1"/>
    <property type="match status" value="1"/>
</dbReference>
<evidence type="ECO:0000256" key="1">
    <source>
        <dbReference type="ARBA" id="ARBA00001933"/>
    </source>
</evidence>
<feature type="site" description="Plays an important role in substrate specificity" evidence="8">
    <location>
        <position position="285"/>
    </location>
</feature>
<evidence type="ECO:0000256" key="7">
    <source>
        <dbReference type="ARBA" id="ARBA00022898"/>
    </source>
</evidence>
<feature type="domain" description="Serine hydroxymethyltransferase-like" evidence="10">
    <location>
        <begin position="32"/>
        <end position="133"/>
    </location>
</feature>
<dbReference type="GO" id="GO:0008168">
    <property type="term" value="F:methyltransferase activity"/>
    <property type="evidence" value="ECO:0007669"/>
    <property type="project" value="UniProtKB-KW"/>
</dbReference>
<dbReference type="EC" id="2.1.2.1" evidence="8"/>
<dbReference type="InterPro" id="IPR015421">
    <property type="entry name" value="PyrdxlP-dep_Trfase_major"/>
</dbReference>
<dbReference type="HAMAP" id="MF_00051">
    <property type="entry name" value="SHMT"/>
    <property type="match status" value="1"/>
</dbReference>
<dbReference type="AlphaFoldDB" id="F8LBX9"/>
<sequence>MTYLSAYLEKIPKTEQNSGAISFLAALDHLETHSPAVAASIKKELEDQRTHLKLIASENYSSLAVQQAMGNFLTDKYAEGYVNHRFYAGCENVDSVEEQAQEKLKKIFNCDCAYVQPHSGADANLVAFWSILVHKVQNKEIERLGKKTLDELTPEEYEQARQLMMNQKMLGMSLNAGGHLTHGYIHNVSSKMMQAHTYDVDPDTELLDYQKLAQQAKEVRPVILLAGYSAYPRLLNFAKLREIADSIGSTLMVDMAHFAGLVAGKQLKGEYDPVPYADLITSTTHKTLRGPRGGLILCKKEYEEVIRKGCPLVLGGPLPHVMAAKAVAFNEADTPEFQAYAKQVIDNARAMANALQSRGVRLVTGGTENHLVIVDLSSFGLTGRHAETALRRAGITINRNAIPFDKNGPWYTTGIRLGTPALTTLGMKESEMKEISNLIVDILENTRPSTVEKTGALSKAKSETDPKVFDRVRSKISDLLKGHPLYPEIVLEKS</sequence>
<dbReference type="Gene3D" id="3.90.1150.10">
    <property type="entry name" value="Aspartate Aminotransferase, domain 1"/>
    <property type="match status" value="2"/>
</dbReference>
<dbReference type="GO" id="GO:0032259">
    <property type="term" value="P:methylation"/>
    <property type="evidence" value="ECO:0007669"/>
    <property type="project" value="UniProtKB-KW"/>
</dbReference>
<feature type="modified residue" description="N6-(pyridoxal phosphate)lysine" evidence="8 9">
    <location>
        <position position="286"/>
    </location>
</feature>
<dbReference type="InterPro" id="IPR015422">
    <property type="entry name" value="PyrdxlP-dep_Trfase_small"/>
</dbReference>
<gene>
    <name evidence="8 11" type="primary">glyA</name>
    <name evidence="11" type="ORF">WCH_AZ07390</name>
</gene>
<dbReference type="GO" id="GO:0030170">
    <property type="term" value="F:pyridoxal phosphate binding"/>
    <property type="evidence" value="ECO:0007669"/>
    <property type="project" value="UniProtKB-UniRule"/>
</dbReference>
<evidence type="ECO:0000256" key="4">
    <source>
        <dbReference type="ARBA" id="ARBA00022563"/>
    </source>
</evidence>
<dbReference type="PROSITE" id="PS00096">
    <property type="entry name" value="SHMT"/>
    <property type="match status" value="1"/>
</dbReference>
<evidence type="ECO:0000256" key="9">
    <source>
        <dbReference type="PIRSR" id="PIRSR000412-50"/>
    </source>
</evidence>
<dbReference type="CDD" id="cd00378">
    <property type="entry name" value="SHMT"/>
    <property type="match status" value="1"/>
</dbReference>
<dbReference type="InterPro" id="IPR049943">
    <property type="entry name" value="Ser_HO-MeTrfase-like"/>
</dbReference>
<evidence type="ECO:0000256" key="2">
    <source>
        <dbReference type="ARBA" id="ARBA00006376"/>
    </source>
</evidence>
<evidence type="ECO:0000259" key="10">
    <source>
        <dbReference type="Pfam" id="PF00464"/>
    </source>
</evidence>
<dbReference type="EMBL" id="FR872644">
    <property type="protein sequence ID" value="CCB90993.1"/>
    <property type="molecule type" value="Genomic_DNA"/>
</dbReference>
<reference evidence="11" key="1">
    <citation type="submission" date="2011-05" db="EMBL/GenBank/DDBJ databases">
        <title>Unity in variety -- the pan-genome of the Chlamydiae.</title>
        <authorList>
            <person name="Collingro A."/>
            <person name="Tischler P."/>
            <person name="Weinmaier T."/>
            <person name="Penz T."/>
            <person name="Heinz E."/>
            <person name="Brunham R.C."/>
            <person name="Read T.D."/>
            <person name="Bavoil P.M."/>
            <person name="Sachse K."/>
            <person name="Kahane S."/>
            <person name="Friedman M.G."/>
            <person name="Rattei T."/>
            <person name="Myers G.S.A."/>
            <person name="Horn M."/>
        </authorList>
    </citation>
    <scope>NUCLEOTIDE SEQUENCE</scope>
    <source>
        <strain evidence="11">2032/99</strain>
    </source>
</reference>
<proteinExistence type="inferred from homology"/>
<comment type="subcellular location">
    <subcellularLocation>
        <location evidence="8">Cytoplasm</location>
    </subcellularLocation>
</comment>
<feature type="binding site" evidence="8">
    <location>
        <position position="174"/>
    </location>
    <ligand>
        <name>(6S)-5,6,7,8-tetrahydrofolate</name>
        <dbReference type="ChEBI" id="CHEBI:57453"/>
    </ligand>
</feature>
<keyword evidence="7 8" id="KW-0663">Pyridoxal phosphate</keyword>
<comment type="similarity">
    <text evidence="2 8">Belongs to the SHMT family.</text>
</comment>
<keyword evidence="4 8" id="KW-0554">One-carbon metabolism</keyword>
<dbReference type="GO" id="GO:0019264">
    <property type="term" value="P:glycine biosynthetic process from serine"/>
    <property type="evidence" value="ECO:0007669"/>
    <property type="project" value="UniProtKB-UniRule"/>
</dbReference>
<feature type="binding site" evidence="8">
    <location>
        <begin position="178"/>
        <end position="180"/>
    </location>
    <ligand>
        <name>(6S)-5,6,7,8-tetrahydrofolate</name>
        <dbReference type="ChEBI" id="CHEBI:57453"/>
    </ligand>
</feature>
<comment type="function">
    <text evidence="8">Catalyzes the reversible interconversion of serine and glycine with tetrahydrofolate (THF) serving as the one-carbon carrier. This reaction serves as the major source of one-carbon groups required for the biosynthesis of purines, thymidylate, methionine, and other important biomolecules. Also exhibits THF-independent aldolase activity toward beta-hydroxyamino acids, producing glycine and aldehydes, via a retro-aldol mechanism.</text>
</comment>
<comment type="subunit">
    <text evidence="8">Homodimer.</text>
</comment>
<dbReference type="InterPro" id="IPR001085">
    <property type="entry name" value="Ser_HO-MeTrfase"/>
</dbReference>
<dbReference type="InterPro" id="IPR039429">
    <property type="entry name" value="SHMT-like_dom"/>
</dbReference>
<keyword evidence="6 8" id="KW-0808">Transferase</keyword>
<dbReference type="FunFam" id="3.40.640.10:FF:000060">
    <property type="entry name" value="Serine hydroxymethyltransferase"/>
    <property type="match status" value="1"/>
</dbReference>
<dbReference type="InterPro" id="IPR019798">
    <property type="entry name" value="Ser_HO-MeTrfase_PLP_BS"/>
</dbReference>
<evidence type="ECO:0000256" key="3">
    <source>
        <dbReference type="ARBA" id="ARBA00022490"/>
    </source>
</evidence>
<dbReference type="PANTHER" id="PTHR11680:SF35">
    <property type="entry name" value="SERINE HYDROXYMETHYLTRANSFERASE 1"/>
    <property type="match status" value="1"/>
</dbReference>
<dbReference type="GO" id="GO:0035999">
    <property type="term" value="P:tetrahydrofolate interconversion"/>
    <property type="evidence" value="ECO:0007669"/>
    <property type="project" value="UniProtKB-UniRule"/>
</dbReference>
<dbReference type="NCBIfam" id="NF010094">
    <property type="entry name" value="PRK13580.1"/>
    <property type="match status" value="1"/>
</dbReference>
<keyword evidence="11" id="KW-0489">Methyltransferase</keyword>
<comment type="pathway">
    <text evidence="8">Amino-acid biosynthesis; glycine biosynthesis; glycine from L-serine: step 1/1.</text>
</comment>
<dbReference type="UniPathway" id="UPA00288">
    <property type="reaction ID" value="UER01023"/>
</dbReference>
<feature type="domain" description="Serine hydroxymethyltransferase-like" evidence="10">
    <location>
        <begin position="165"/>
        <end position="439"/>
    </location>
</feature>
<evidence type="ECO:0000256" key="8">
    <source>
        <dbReference type="HAMAP-Rule" id="MF_00051"/>
    </source>
</evidence>
<keyword evidence="5 8" id="KW-0028">Amino-acid biosynthesis</keyword>
<dbReference type="GO" id="GO:0004372">
    <property type="term" value="F:glycine hydroxymethyltransferase activity"/>
    <property type="evidence" value="ECO:0007669"/>
    <property type="project" value="UniProtKB-UniRule"/>
</dbReference>
<evidence type="ECO:0000313" key="11">
    <source>
        <dbReference type="EMBL" id="CCB90993.1"/>
    </source>
</evidence>
<dbReference type="UniPathway" id="UPA00193"/>
<keyword evidence="3 8" id="KW-0963">Cytoplasm</keyword>
<protein>
    <recommendedName>
        <fullName evidence="8">Serine hydroxymethyltransferase</fullName>
        <shortName evidence="8">SHMT</shortName>
        <shortName evidence="8">Serine methylase</shortName>
        <ecNumber evidence="8">2.1.2.1</ecNumber>
    </recommendedName>
</protein>
<dbReference type="Gene3D" id="3.40.640.10">
    <property type="entry name" value="Type I PLP-dependent aspartate aminotransferase-like (Major domain)"/>
    <property type="match status" value="2"/>
</dbReference>
<dbReference type="PANTHER" id="PTHR11680">
    <property type="entry name" value="SERINE HYDROXYMETHYLTRANSFERASE"/>
    <property type="match status" value="1"/>
</dbReference>
<comment type="caution">
    <text evidence="8">Lacks conserved residue(s) required for the propagation of feature annotation.</text>
</comment>
<comment type="pathway">
    <text evidence="8">One-carbon metabolism; tetrahydrofolate interconversion.</text>
</comment>
<dbReference type="PIRSF" id="PIRSF000412">
    <property type="entry name" value="SHMT"/>
    <property type="match status" value="1"/>
</dbReference>
<comment type="cofactor">
    <cofactor evidence="1 8 9">
        <name>pyridoxal 5'-phosphate</name>
        <dbReference type="ChEBI" id="CHEBI:597326"/>
    </cofactor>
</comment>
<dbReference type="SUPFAM" id="SSF53383">
    <property type="entry name" value="PLP-dependent transferases"/>
    <property type="match status" value="1"/>
</dbReference>
<dbReference type="GO" id="GO:0005829">
    <property type="term" value="C:cytosol"/>
    <property type="evidence" value="ECO:0007669"/>
    <property type="project" value="TreeGrafter"/>
</dbReference>
<organism evidence="11">
    <name type="scientific">Waddlia chondrophila 2032/99</name>
    <dbReference type="NCBI Taxonomy" id="765953"/>
    <lineage>
        <taxon>Bacteria</taxon>
        <taxon>Pseudomonadati</taxon>
        <taxon>Chlamydiota</taxon>
        <taxon>Chlamydiia</taxon>
        <taxon>Parachlamydiales</taxon>
        <taxon>Waddliaceae</taxon>
        <taxon>Waddlia</taxon>
    </lineage>
</organism>
<comment type="catalytic activity">
    <reaction evidence="8">
        <text>(6R)-5,10-methylene-5,6,7,8-tetrahydrofolate + glycine + H2O = (6S)-5,6,7,8-tetrahydrofolate + L-serine</text>
        <dbReference type="Rhea" id="RHEA:15481"/>
        <dbReference type="ChEBI" id="CHEBI:15377"/>
        <dbReference type="ChEBI" id="CHEBI:15636"/>
        <dbReference type="ChEBI" id="CHEBI:33384"/>
        <dbReference type="ChEBI" id="CHEBI:57305"/>
        <dbReference type="ChEBI" id="CHEBI:57453"/>
        <dbReference type="EC" id="2.1.2.1"/>
    </reaction>
</comment>
<name>F8LBX9_9BACT</name>